<evidence type="ECO:0000256" key="1">
    <source>
        <dbReference type="SAM" id="Phobius"/>
    </source>
</evidence>
<dbReference type="KEGG" id="erw:ERWE_CDS_02270"/>
<name>A0A0H3M7V4_EHRRW</name>
<keyword evidence="1" id="KW-0472">Membrane</keyword>
<keyword evidence="1" id="KW-0812">Transmembrane</keyword>
<gene>
    <name evidence="2" type="ordered locus">ERWE_CDS_02270</name>
</gene>
<dbReference type="EMBL" id="CR925678">
    <property type="protein sequence ID" value="CAI26721.1"/>
    <property type="molecule type" value="Genomic_DNA"/>
</dbReference>
<dbReference type="KEGG" id="eru:Erum2250"/>
<keyword evidence="1" id="KW-1133">Transmembrane helix</keyword>
<accession>A0A0H3M7V4</accession>
<evidence type="ECO:0000313" key="3">
    <source>
        <dbReference type="Proteomes" id="UP000001021"/>
    </source>
</evidence>
<dbReference type="Proteomes" id="UP000001021">
    <property type="component" value="Chromosome"/>
</dbReference>
<dbReference type="RefSeq" id="WP_011154911.1">
    <property type="nucleotide sequence ID" value="NC_005295.2"/>
</dbReference>
<dbReference type="GeneID" id="33058346"/>
<evidence type="ECO:0000313" key="2">
    <source>
        <dbReference type="EMBL" id="CAI26721.1"/>
    </source>
</evidence>
<dbReference type="HOGENOM" id="CLU_784667_0_0_5"/>
<feature type="transmembrane region" description="Helical" evidence="1">
    <location>
        <begin position="20"/>
        <end position="44"/>
    </location>
</feature>
<dbReference type="AlphaFoldDB" id="A0A0H3M7V4"/>
<organism evidence="2 3">
    <name type="scientific">Ehrlichia ruminantium (strain Welgevonden)</name>
    <dbReference type="NCBI Taxonomy" id="254945"/>
    <lineage>
        <taxon>Bacteria</taxon>
        <taxon>Pseudomonadati</taxon>
        <taxon>Pseudomonadota</taxon>
        <taxon>Alphaproteobacteria</taxon>
        <taxon>Rickettsiales</taxon>
        <taxon>Anaplasmataceae</taxon>
        <taxon>Ehrlichia</taxon>
    </lineage>
</organism>
<proteinExistence type="predicted"/>
<keyword evidence="3" id="KW-1185">Reference proteome</keyword>
<sequence>MLPIVLQLYNSMSQKYCLTIWAFITSFTIVIIAITVFYLTLLMYKKLSSVVRSKTIPPTIQVIPGLSQSNLSQIISSADTTVQSTISPHNGNLYLYINNTAVSFKTIKYLIKCYKTIVDNQEHNPLLTTHVSYLEESIAHCNSYFCEIDRAILGVSLDNTFGLYTGGQEPNIHIIHHMINYMYTTSYINALSNIINNILNDPSRYRLINTAARPDIIISYNTLKPDQFSLNVIFERSLKTIEKKPRIYPIIAGIRFIISLPQDISEPAQYSRGKIFLNFSNIPYRVMSRAVYRPAICNISKEDIEIIYDLPDFTTQHTSSIEQISEDMLITHNTTNTPSLENSTRQR</sequence>
<reference evidence="2 3" key="1">
    <citation type="journal article" date="2006" name="J. Bacteriol.">
        <title>Comparative genomic analysis of three strains of Ehrlichia ruminantium reveals an active process of genome size plasticity.</title>
        <authorList>
            <person name="Frutos R."/>
            <person name="Viari A."/>
            <person name="Ferraz C."/>
            <person name="Morgat A."/>
            <person name="Eychenie S."/>
            <person name="Kandassami Y."/>
            <person name="Chantal I."/>
            <person name="Bensaid A."/>
            <person name="Coissac E."/>
            <person name="Vachiery N."/>
            <person name="Demaille J."/>
            <person name="Martinez D."/>
        </authorList>
    </citation>
    <scope>NUCLEOTIDE SEQUENCE [LARGE SCALE GENOMIC DNA]</scope>
    <source>
        <strain evidence="2 3">Welgevonden</strain>
    </source>
</reference>
<protein>
    <submittedName>
        <fullName evidence="2">Uncharacterized protein</fullName>
    </submittedName>
</protein>